<organism evidence="1 2">
    <name type="scientific">Cudoniella acicularis</name>
    <dbReference type="NCBI Taxonomy" id="354080"/>
    <lineage>
        <taxon>Eukaryota</taxon>
        <taxon>Fungi</taxon>
        <taxon>Dikarya</taxon>
        <taxon>Ascomycota</taxon>
        <taxon>Pezizomycotina</taxon>
        <taxon>Leotiomycetes</taxon>
        <taxon>Helotiales</taxon>
        <taxon>Tricladiaceae</taxon>
        <taxon>Cudoniella</taxon>
    </lineage>
</organism>
<dbReference type="OrthoDB" id="440424at2759"/>
<name>A0A8H4RR76_9HELO</name>
<evidence type="ECO:0000313" key="1">
    <source>
        <dbReference type="EMBL" id="KAF4633474.1"/>
    </source>
</evidence>
<comment type="caution">
    <text evidence="1">The sequence shown here is derived from an EMBL/GenBank/DDBJ whole genome shotgun (WGS) entry which is preliminary data.</text>
</comment>
<accession>A0A8H4RR76</accession>
<dbReference type="Proteomes" id="UP000566819">
    <property type="component" value="Unassembled WGS sequence"/>
</dbReference>
<evidence type="ECO:0000313" key="2">
    <source>
        <dbReference type="Proteomes" id="UP000566819"/>
    </source>
</evidence>
<proteinExistence type="predicted"/>
<dbReference type="AlphaFoldDB" id="A0A8H4RR76"/>
<sequence length="139" mass="14865">MAPFGDFIKGVVTYLAGTATLTKEFANDNVAPIISDTATSIKEFNREKFAPTLSHILDETNKVLDRFGQQHLGPALLLTGDAVSVATLNDLGEKEIIPGLYVTSATLKELHEKQLSPALAALAEFGREKLAPALDEAGK</sequence>
<gene>
    <name evidence="1" type="ORF">G7Y89_g4652</name>
</gene>
<dbReference type="EMBL" id="JAAMPI010000256">
    <property type="protein sequence ID" value="KAF4633474.1"/>
    <property type="molecule type" value="Genomic_DNA"/>
</dbReference>
<reference evidence="1 2" key="1">
    <citation type="submission" date="2020-03" db="EMBL/GenBank/DDBJ databases">
        <title>Draft Genome Sequence of Cudoniella acicularis.</title>
        <authorList>
            <person name="Buettner E."/>
            <person name="Kellner H."/>
        </authorList>
    </citation>
    <scope>NUCLEOTIDE SEQUENCE [LARGE SCALE GENOMIC DNA]</scope>
    <source>
        <strain evidence="1 2">DSM 108380</strain>
    </source>
</reference>
<protein>
    <submittedName>
        <fullName evidence="1">Uncharacterized protein</fullName>
    </submittedName>
</protein>
<keyword evidence="2" id="KW-1185">Reference proteome</keyword>